<feature type="region of interest" description="Disordered" evidence="1">
    <location>
        <begin position="101"/>
        <end position="161"/>
    </location>
</feature>
<evidence type="ECO:0000256" key="1">
    <source>
        <dbReference type="SAM" id="MobiDB-lite"/>
    </source>
</evidence>
<name>A0A1G6HWN4_9FIRM</name>
<dbReference type="Proteomes" id="UP000198943">
    <property type="component" value="Unassembled WGS sequence"/>
</dbReference>
<keyword evidence="2" id="KW-0812">Transmembrane</keyword>
<evidence type="ECO:0000256" key="2">
    <source>
        <dbReference type="SAM" id="Phobius"/>
    </source>
</evidence>
<dbReference type="RefSeq" id="WP_093729062.1">
    <property type="nucleotide sequence ID" value="NZ_FMYW01000001.1"/>
</dbReference>
<proteinExistence type="predicted"/>
<dbReference type="EMBL" id="FMYW01000001">
    <property type="protein sequence ID" value="SDB98631.1"/>
    <property type="molecule type" value="Genomic_DNA"/>
</dbReference>
<keyword evidence="2" id="KW-1133">Transmembrane helix</keyword>
<accession>A0A1G6HWN4</accession>
<organism evidence="3 4">
    <name type="scientific">Succiniclasticum ruminis</name>
    <dbReference type="NCBI Taxonomy" id="40841"/>
    <lineage>
        <taxon>Bacteria</taxon>
        <taxon>Bacillati</taxon>
        <taxon>Bacillota</taxon>
        <taxon>Negativicutes</taxon>
        <taxon>Acidaminococcales</taxon>
        <taxon>Acidaminococcaceae</taxon>
        <taxon>Succiniclasticum</taxon>
    </lineage>
</organism>
<feature type="compositionally biased region" description="Basic and acidic residues" evidence="1">
    <location>
        <begin position="101"/>
        <end position="112"/>
    </location>
</feature>
<evidence type="ECO:0000313" key="4">
    <source>
        <dbReference type="Proteomes" id="UP000198943"/>
    </source>
</evidence>
<dbReference type="OrthoDB" id="9830217at2"/>
<reference evidence="4" key="1">
    <citation type="submission" date="2016-10" db="EMBL/GenBank/DDBJ databases">
        <authorList>
            <person name="Varghese N."/>
            <person name="Submissions S."/>
        </authorList>
    </citation>
    <scope>NUCLEOTIDE SEQUENCE [LARGE SCALE GENOMIC DNA]</scope>
    <source>
        <strain evidence="4">DSM 11005</strain>
    </source>
</reference>
<protein>
    <submittedName>
        <fullName evidence="3">Uncharacterized protein</fullName>
    </submittedName>
</protein>
<keyword evidence="4" id="KW-1185">Reference proteome</keyword>
<sequence length="179" mass="19336">MTQSRSVCSRIRNARASLDNAERSFRSNQEVRGELDLMLAEAELDNLRQKRPGISWTRHTLAACFAVLVLASGCLGWWWASAYGGNTTNAAGLQGPKITDKKESAAGADKKLSVSQQNSVTPVAVPKQKPVIKEKPDVPAQASVSTPPQAGNRDAGVRLSAGQMRQLIRSGRQELGNIR</sequence>
<feature type="transmembrane region" description="Helical" evidence="2">
    <location>
        <begin position="60"/>
        <end position="80"/>
    </location>
</feature>
<dbReference type="AlphaFoldDB" id="A0A1G6HWN4"/>
<gene>
    <name evidence="3" type="ORF">SAMN04487864_101299</name>
</gene>
<evidence type="ECO:0000313" key="3">
    <source>
        <dbReference type="EMBL" id="SDB98631.1"/>
    </source>
</evidence>
<keyword evidence="2" id="KW-0472">Membrane</keyword>